<dbReference type="InterPro" id="IPR024654">
    <property type="entry name" value="Calcineurin-like_PHP_lpxH"/>
</dbReference>
<comment type="similarity">
    <text evidence="1 2">Belongs to the metallophosphoesterase superfamily. YfcE family.</text>
</comment>
<dbReference type="SUPFAM" id="SSF56300">
    <property type="entry name" value="Metallo-dependent phosphatases"/>
    <property type="match status" value="1"/>
</dbReference>
<dbReference type="Gene3D" id="3.60.21.10">
    <property type="match status" value="1"/>
</dbReference>
<name>A0A9D5RAA0_9FIRM</name>
<evidence type="ECO:0000259" key="3">
    <source>
        <dbReference type="Pfam" id="PF12850"/>
    </source>
</evidence>
<dbReference type="EMBL" id="JADCKB010000001">
    <property type="protein sequence ID" value="MBE5038908.1"/>
    <property type="molecule type" value="Genomic_DNA"/>
</dbReference>
<organism evidence="4 5">
    <name type="scientific">Ructibacterium gallinarum</name>
    <dbReference type="NCBI Taxonomy" id="2779355"/>
    <lineage>
        <taxon>Bacteria</taxon>
        <taxon>Bacillati</taxon>
        <taxon>Bacillota</taxon>
        <taxon>Clostridia</taxon>
        <taxon>Eubacteriales</taxon>
        <taxon>Oscillospiraceae</taxon>
        <taxon>Ructibacterium</taxon>
    </lineage>
</organism>
<evidence type="ECO:0000256" key="2">
    <source>
        <dbReference type="RuleBase" id="RU362039"/>
    </source>
</evidence>
<dbReference type="InterPro" id="IPR000979">
    <property type="entry name" value="Phosphodiesterase_MJ0936/Vps29"/>
</dbReference>
<protein>
    <recommendedName>
        <fullName evidence="2">Phosphoesterase</fullName>
        <ecNumber evidence="2">3.1.4.-</ecNumber>
    </recommendedName>
</protein>
<sequence>MKLMIASDIHGSAVCCRRLMDALHREKPQRLLLLGDLLYHGPRNGLPEEYDPQQVAAMLNQHRNILLCVRGNCDAEVDQMMLQFPILSDSCLLFRRGKTILAVHGHHAQEQLPALQKGDILLSGHTHIPACCLDENGILRLNPGSVSIPKENSAPGYMIFEENQVVWRDLDGTDLKIYSLL</sequence>
<comment type="cofactor">
    <cofactor evidence="2">
        <name>a divalent metal cation</name>
        <dbReference type="ChEBI" id="CHEBI:60240"/>
    </cofactor>
</comment>
<keyword evidence="5" id="KW-1185">Reference proteome</keyword>
<proteinExistence type="inferred from homology"/>
<comment type="caution">
    <text evidence="4">The sequence shown here is derived from an EMBL/GenBank/DDBJ whole genome shotgun (WGS) entry which is preliminary data.</text>
</comment>
<dbReference type="GO" id="GO:0046872">
    <property type="term" value="F:metal ion binding"/>
    <property type="evidence" value="ECO:0007669"/>
    <property type="project" value="UniProtKB-KW"/>
</dbReference>
<keyword evidence="4" id="KW-0378">Hydrolase</keyword>
<dbReference type="Proteomes" id="UP000806542">
    <property type="component" value="Unassembled WGS sequence"/>
</dbReference>
<accession>A0A9D5RAA0</accession>
<reference evidence="4" key="1">
    <citation type="submission" date="2020-10" db="EMBL/GenBank/DDBJ databases">
        <title>ChiBAC.</title>
        <authorList>
            <person name="Zenner C."/>
            <person name="Hitch T.C.A."/>
            <person name="Clavel T."/>
        </authorList>
    </citation>
    <scope>NUCLEOTIDE SEQUENCE</scope>
    <source>
        <strain evidence="4">DSM 107454</strain>
    </source>
</reference>
<keyword evidence="2" id="KW-0479">Metal-binding</keyword>
<feature type="domain" description="Calcineurin-like phosphoesterase" evidence="3">
    <location>
        <begin position="1"/>
        <end position="162"/>
    </location>
</feature>
<gene>
    <name evidence="4" type="primary">yfcE</name>
    <name evidence="4" type="ORF">INF28_00305</name>
</gene>
<evidence type="ECO:0000256" key="1">
    <source>
        <dbReference type="ARBA" id="ARBA00008950"/>
    </source>
</evidence>
<evidence type="ECO:0000313" key="4">
    <source>
        <dbReference type="EMBL" id="MBE5038908.1"/>
    </source>
</evidence>
<dbReference type="RefSeq" id="WP_226391471.1">
    <property type="nucleotide sequence ID" value="NZ_JADCKB010000001.1"/>
</dbReference>
<dbReference type="GO" id="GO:0016787">
    <property type="term" value="F:hydrolase activity"/>
    <property type="evidence" value="ECO:0007669"/>
    <property type="project" value="UniProtKB-UniRule"/>
</dbReference>
<dbReference type="EC" id="3.1.4.-" evidence="2"/>
<dbReference type="InterPro" id="IPR029052">
    <property type="entry name" value="Metallo-depent_PP-like"/>
</dbReference>
<dbReference type="NCBIfam" id="NF006988">
    <property type="entry name" value="PRK09453.1"/>
    <property type="match status" value="1"/>
</dbReference>
<dbReference type="Pfam" id="PF12850">
    <property type="entry name" value="Metallophos_2"/>
    <property type="match status" value="1"/>
</dbReference>
<dbReference type="NCBIfam" id="TIGR00040">
    <property type="entry name" value="yfcE"/>
    <property type="match status" value="1"/>
</dbReference>
<dbReference type="AlphaFoldDB" id="A0A9D5RAA0"/>
<evidence type="ECO:0000313" key="5">
    <source>
        <dbReference type="Proteomes" id="UP000806542"/>
    </source>
</evidence>